<proteinExistence type="predicted"/>
<dbReference type="EMBL" id="SUPK01000003">
    <property type="protein sequence ID" value="TJY42799.1"/>
    <property type="molecule type" value="Genomic_DNA"/>
</dbReference>
<dbReference type="InterPro" id="IPR000383">
    <property type="entry name" value="Xaa-Pro-like_dom"/>
</dbReference>
<sequence>MIGVAAGLGAVGCLVGASVLTIFGMTAKAQQPRPIPNSMEPTVPFEYVEWTSGGGKVRGWMLPQPGAGKSPAVLVAHGWGSNRARVLRFAIPLHEAGFAVLMYDARSHGESEKHPAPTGLMFRDDLLAALEWLRNRADIDTGRVGVLGHSLGGFGAVLALAEGAPIAALVTDSMPVKFDTMIGAELSRRKLPRYPLAHVIPRIMAMRSGISRSIMKKADPAKILADNLKGRNIPVLLVHSRGDGYIPSTELDHVLLNNPQLPHLYVDVSGHSSSEQDPAFWPAVLGFFQTHLGMNKENRLAASAASPSREIY</sequence>
<organism evidence="2 3">
    <name type="scientific">Cohnella pontilimi</name>
    <dbReference type="NCBI Taxonomy" id="2564100"/>
    <lineage>
        <taxon>Bacteria</taxon>
        <taxon>Bacillati</taxon>
        <taxon>Bacillota</taxon>
        <taxon>Bacilli</taxon>
        <taxon>Bacillales</taxon>
        <taxon>Paenibacillaceae</taxon>
        <taxon>Cohnella</taxon>
    </lineage>
</organism>
<gene>
    <name evidence="2" type="ORF">E5161_08125</name>
</gene>
<protein>
    <submittedName>
        <fullName evidence="2">Alpha/beta fold hydrolase</fullName>
    </submittedName>
</protein>
<evidence type="ECO:0000313" key="3">
    <source>
        <dbReference type="Proteomes" id="UP000309673"/>
    </source>
</evidence>
<dbReference type="GO" id="GO:0016787">
    <property type="term" value="F:hydrolase activity"/>
    <property type="evidence" value="ECO:0007669"/>
    <property type="project" value="UniProtKB-KW"/>
</dbReference>
<dbReference type="SUPFAM" id="SSF53474">
    <property type="entry name" value="alpha/beta-Hydrolases"/>
    <property type="match status" value="1"/>
</dbReference>
<keyword evidence="3" id="KW-1185">Reference proteome</keyword>
<evidence type="ECO:0000259" key="1">
    <source>
        <dbReference type="Pfam" id="PF02129"/>
    </source>
</evidence>
<evidence type="ECO:0000313" key="2">
    <source>
        <dbReference type="EMBL" id="TJY42799.1"/>
    </source>
</evidence>
<feature type="domain" description="Xaa-Pro dipeptidyl-peptidase-like" evidence="1">
    <location>
        <begin position="61"/>
        <end position="170"/>
    </location>
</feature>
<dbReference type="Pfam" id="PF02129">
    <property type="entry name" value="Peptidase_S15"/>
    <property type="match status" value="1"/>
</dbReference>
<dbReference type="RefSeq" id="WP_136777218.1">
    <property type="nucleotide sequence ID" value="NZ_SUPK01000003.1"/>
</dbReference>
<dbReference type="Gene3D" id="3.40.50.1820">
    <property type="entry name" value="alpha/beta hydrolase"/>
    <property type="match status" value="1"/>
</dbReference>
<comment type="caution">
    <text evidence="2">The sequence shown here is derived from an EMBL/GenBank/DDBJ whole genome shotgun (WGS) entry which is preliminary data.</text>
</comment>
<dbReference type="AlphaFoldDB" id="A0A4V5LSE7"/>
<accession>A0A4V5LSE7</accession>
<dbReference type="InterPro" id="IPR050261">
    <property type="entry name" value="FrsA_esterase"/>
</dbReference>
<keyword evidence="2" id="KW-0378">Hydrolase</keyword>
<dbReference type="OrthoDB" id="252464at2"/>
<name>A0A4V5LSE7_9BACL</name>
<dbReference type="PANTHER" id="PTHR22946">
    <property type="entry name" value="DIENELACTONE HYDROLASE DOMAIN-CONTAINING PROTEIN-RELATED"/>
    <property type="match status" value="1"/>
</dbReference>
<reference evidence="2 3" key="1">
    <citation type="submission" date="2019-04" db="EMBL/GenBank/DDBJ databases">
        <title>Cohnella sp. nov., isolated from soil.</title>
        <authorList>
            <person name="Kim W."/>
        </authorList>
    </citation>
    <scope>NUCLEOTIDE SEQUENCE [LARGE SCALE GENOMIC DNA]</scope>
    <source>
        <strain evidence="2 3">CAU 1483</strain>
    </source>
</reference>
<dbReference type="Proteomes" id="UP000309673">
    <property type="component" value="Unassembled WGS sequence"/>
</dbReference>
<dbReference type="InterPro" id="IPR029058">
    <property type="entry name" value="AB_hydrolase_fold"/>
</dbReference>